<dbReference type="Gene3D" id="3.30.70.1430">
    <property type="entry name" value="Multidrug efflux transporter AcrB pore domain"/>
    <property type="match status" value="2"/>
</dbReference>
<feature type="transmembrane region" description="Helical" evidence="2">
    <location>
        <begin position="35"/>
        <end position="55"/>
    </location>
</feature>
<protein>
    <recommendedName>
        <fullName evidence="3">SSD domain-containing protein</fullName>
    </recommendedName>
</protein>
<feature type="transmembrane region" description="Helical" evidence="2">
    <location>
        <begin position="553"/>
        <end position="575"/>
    </location>
</feature>
<keyword evidence="1" id="KW-0175">Coiled coil</keyword>
<keyword evidence="2" id="KW-1133">Transmembrane helix</keyword>
<keyword evidence="2" id="KW-0472">Membrane</keyword>
<reference evidence="4 5" key="1">
    <citation type="submission" date="2018-04" db="EMBL/GenBank/DDBJ databases">
        <title>Thalassorhabdus spongiae gen. nov., sp. nov., isolated from a marine sponge in South-West Iceland.</title>
        <authorList>
            <person name="Knobloch S."/>
            <person name="Daussin A."/>
            <person name="Johannsson R."/>
            <person name="Marteinsson V.T."/>
        </authorList>
    </citation>
    <scope>NUCLEOTIDE SEQUENCE [LARGE SCALE GENOMIC DNA]</scope>
    <source>
        <strain evidence="4 5">Hp12</strain>
    </source>
</reference>
<name>A0A2V1GNN1_9GAMM</name>
<dbReference type="PROSITE" id="PS50156">
    <property type="entry name" value="SSD"/>
    <property type="match status" value="1"/>
</dbReference>
<feature type="coiled-coil region" evidence="1">
    <location>
        <begin position="600"/>
        <end position="627"/>
    </location>
</feature>
<dbReference type="PANTHER" id="PTHR32063">
    <property type="match status" value="1"/>
</dbReference>
<dbReference type="OrthoDB" id="5287122at2"/>
<feature type="transmembrane region" description="Helical" evidence="2">
    <location>
        <begin position="939"/>
        <end position="964"/>
    </location>
</feature>
<evidence type="ECO:0000256" key="1">
    <source>
        <dbReference type="SAM" id="Coils"/>
    </source>
</evidence>
<sequence length="1060" mass="117816">MSDSQPAKTPKKNSGLKRYTTSETGLIAWFAENHVAANLLMLLIMVAGLIAVGSIRKQTFPDFDSRVVQVVIAYPGSAPEESEEGICLKIEESLQGLEGIKSINSSCYEGGATVNVESSQDFEVEELLDQVKLRVDAITSLPEQAEKPLIRKLQFGEATLWISVYGGENRKQRRAYAQQIRDEMAAVSGMGLVELVGDPQPEISIEVSEQTLRAYNLSFDEIAQAVRTGSVNLPGGSIRSEGGNILLRTKDQKYTAEEYADLTLRSFPDGSQLKLADIAQVKDGFSESDFFTYFNGKPASMLRVKKTGDQNELEVARLAREFISDKKLQLPDGIEVDYWGDISYYLNGRLEMMMENMVAGAALVFLILTLFLRLRIAFWVIVGIPICFLGSLWLLPLTPWPTTINMISLFGFILVLGIVVDDAIVIGESVYQQISEKGHTLDEVIRGAQKVAKPATFGVLTTMAAFAPILFVGGDAAPFFEAICMVVILCLFFSLVESKLILPAHLAQMKIQHRENREPNWLERIQDSVQARLQLFIERKYQPALEWSIKNRWLTLSIFFSMLIVTIGLVAGGTVRSQFFPDVPSDFIQVELQLEPGSSIQTRNQRLQQLELALNQVEERYEKQNSQQPELVKHQLTFASGETRGEMVVELTKPEQRSLDAVSFSKQWREQVGDLPSVKLLKFNASTNTGGGAALSFQLNGNNPQNLAQAATELEQRLKKYQGVFNITNSLSQGSREIQLKIKPSAESLGISSRDLGRQVRQAFYGEEIQRIQRGRDEIKIIVRYPAEQRKALTSLEGLRIRTSSGATVPFEEVAEISNGIGYSTISRVDRKRVATLEADVTALAEPNKIVETINQNFPQWLTENYPDIQFSLGGASMEEAKLMNRLAIAAMIALLLVFALIAIPLHSYSLPLIIMSVIPFGFVGAIVGHLIFDLSLSMMSIYGLVALGGVVVNDSLIMVDFITRARLDGQSLDQAIRQAGSQRFRAILLTSLTTFFGLAPIIMETSLQAQFVIPMATSLAFGILFATVITLFLIPCLYRIHEDFRHWIGSRGYLEQHSV</sequence>
<dbReference type="PANTHER" id="PTHR32063:SF33">
    <property type="entry name" value="RND SUPERFAMILY EFFLUX PUMP PERMEASE COMPONENT"/>
    <property type="match status" value="1"/>
</dbReference>
<dbReference type="Gene3D" id="3.30.70.1320">
    <property type="entry name" value="Multidrug efflux transporter AcrB pore domain like"/>
    <property type="match status" value="1"/>
</dbReference>
<evidence type="ECO:0000313" key="4">
    <source>
        <dbReference type="EMBL" id="PVZ63571.1"/>
    </source>
</evidence>
<dbReference type="Gene3D" id="1.20.1640.10">
    <property type="entry name" value="Multidrug efflux transporter AcrB transmembrane domain"/>
    <property type="match status" value="2"/>
</dbReference>
<dbReference type="SUPFAM" id="SSF82866">
    <property type="entry name" value="Multidrug efflux transporter AcrB transmembrane domain"/>
    <property type="match status" value="2"/>
</dbReference>
<organism evidence="4 5">
    <name type="scientific">Pelagibaculum spongiae</name>
    <dbReference type="NCBI Taxonomy" id="2080658"/>
    <lineage>
        <taxon>Bacteria</taxon>
        <taxon>Pseudomonadati</taxon>
        <taxon>Pseudomonadota</taxon>
        <taxon>Gammaproteobacteria</taxon>
        <taxon>Oceanospirillales</taxon>
        <taxon>Pelagibaculum</taxon>
    </lineage>
</organism>
<feature type="transmembrane region" description="Helical" evidence="2">
    <location>
        <begin position="362"/>
        <end position="395"/>
    </location>
</feature>
<dbReference type="InterPro" id="IPR027463">
    <property type="entry name" value="AcrB_DN_DC_subdom"/>
</dbReference>
<feature type="transmembrane region" description="Helical" evidence="2">
    <location>
        <begin position="407"/>
        <end position="431"/>
    </location>
</feature>
<dbReference type="Proteomes" id="UP000244906">
    <property type="component" value="Unassembled WGS sequence"/>
</dbReference>
<dbReference type="InterPro" id="IPR001036">
    <property type="entry name" value="Acrflvin-R"/>
</dbReference>
<dbReference type="Pfam" id="PF00873">
    <property type="entry name" value="ACR_tran"/>
    <property type="match status" value="1"/>
</dbReference>
<dbReference type="PRINTS" id="PR00702">
    <property type="entry name" value="ACRIFLAVINRP"/>
</dbReference>
<dbReference type="InterPro" id="IPR000731">
    <property type="entry name" value="SSD"/>
</dbReference>
<comment type="caution">
    <text evidence="4">The sequence shown here is derived from an EMBL/GenBank/DDBJ whole genome shotgun (WGS) entry which is preliminary data.</text>
</comment>
<gene>
    <name evidence="4" type="ORF">DC094_21045</name>
</gene>
<evidence type="ECO:0000313" key="5">
    <source>
        <dbReference type="Proteomes" id="UP000244906"/>
    </source>
</evidence>
<feature type="transmembrane region" description="Helical" evidence="2">
    <location>
        <begin position="913"/>
        <end position="933"/>
    </location>
</feature>
<dbReference type="Gene3D" id="3.30.2090.10">
    <property type="entry name" value="Multidrug efflux transporter AcrB TolC docking domain, DN and DC subdomains"/>
    <property type="match status" value="2"/>
</dbReference>
<dbReference type="SUPFAM" id="SSF82693">
    <property type="entry name" value="Multidrug efflux transporter AcrB pore domain, PN1, PN2, PC1 and PC2 subdomains"/>
    <property type="match status" value="2"/>
</dbReference>
<feature type="transmembrane region" description="Helical" evidence="2">
    <location>
        <begin position="477"/>
        <end position="496"/>
    </location>
</feature>
<evidence type="ECO:0000259" key="3">
    <source>
        <dbReference type="PROSITE" id="PS50156"/>
    </source>
</evidence>
<feature type="transmembrane region" description="Helical" evidence="2">
    <location>
        <begin position="985"/>
        <end position="1004"/>
    </location>
</feature>
<dbReference type="SUPFAM" id="SSF82714">
    <property type="entry name" value="Multidrug efflux transporter AcrB TolC docking domain, DN and DC subdomains"/>
    <property type="match status" value="2"/>
</dbReference>
<dbReference type="GO" id="GO:0005886">
    <property type="term" value="C:plasma membrane"/>
    <property type="evidence" value="ECO:0007669"/>
    <property type="project" value="TreeGrafter"/>
</dbReference>
<dbReference type="AlphaFoldDB" id="A0A2V1GNN1"/>
<dbReference type="Gene3D" id="3.30.70.1440">
    <property type="entry name" value="Multidrug efflux transporter AcrB pore domain"/>
    <property type="match status" value="1"/>
</dbReference>
<feature type="transmembrane region" description="Helical" evidence="2">
    <location>
        <begin position="887"/>
        <end position="906"/>
    </location>
</feature>
<dbReference type="RefSeq" id="WP_116689089.1">
    <property type="nucleotide sequence ID" value="NZ_CAWNYD010000015.1"/>
</dbReference>
<feature type="transmembrane region" description="Helical" evidence="2">
    <location>
        <begin position="1016"/>
        <end position="1039"/>
    </location>
</feature>
<feature type="transmembrane region" description="Helical" evidence="2">
    <location>
        <begin position="451"/>
        <end position="471"/>
    </location>
</feature>
<dbReference type="EMBL" id="QDDL01000015">
    <property type="protein sequence ID" value="PVZ63571.1"/>
    <property type="molecule type" value="Genomic_DNA"/>
</dbReference>
<dbReference type="GO" id="GO:0042910">
    <property type="term" value="F:xenobiotic transmembrane transporter activity"/>
    <property type="evidence" value="ECO:0007669"/>
    <property type="project" value="TreeGrafter"/>
</dbReference>
<evidence type="ECO:0000256" key="2">
    <source>
        <dbReference type="SAM" id="Phobius"/>
    </source>
</evidence>
<keyword evidence="2" id="KW-0812">Transmembrane</keyword>
<feature type="domain" description="SSD" evidence="3">
    <location>
        <begin position="414"/>
        <end position="508"/>
    </location>
</feature>
<accession>A0A2V1GNN1</accession>
<keyword evidence="5" id="KW-1185">Reference proteome</keyword>
<proteinExistence type="predicted"/>